<gene>
    <name evidence="2" type="ORF">PGQ11_007550</name>
</gene>
<protein>
    <submittedName>
        <fullName evidence="2">FAD dependent oxidoreductase</fullName>
    </submittedName>
</protein>
<sequence>MSSSQTPATNTLTPDALLSAMDHEVAACSPGQFPQTDKDAKCYWIDNFPIDLDRRFAGVAPPQDVEADIVIIGSGITGAVVAWRLAQQQPDLRVVVLEARGISSGATGRNGGHICRPEVFDYRELAATFGPEDALRIRGLLLKSRDMMLESVAELGAADKVDLRLDGTIVVFENEEERQKFQGDLAAAREQGYKEECYTLTPEETLKKLPIPAEQARFGSSYLEKSGTVYPRKLVSVLFEAALERMPNLTLHPNTPVSQVSQVAAKAGSSSSPTYVVTTDAGHAVKTKTVFHATNGYANYLMPSLRGKKGVVGCLAHMLGVQPPNNNTQKTTVQQQLNHGFGYADFWHWIQQRPKGGPFLYGLATAECMNEYNDCATLPDDHPVRQDMYQFLAKTFCEWFPNGVDVAKHVEYDWTGIQGFTADGASIVGRPNPGSPGEFASVGHNGEGMTRCFACSTVATGMILDYLRGEKEIKAPDWFPRAFFRDEVARPSQ</sequence>
<evidence type="ECO:0000313" key="3">
    <source>
        <dbReference type="Proteomes" id="UP001390339"/>
    </source>
</evidence>
<dbReference type="EMBL" id="JAPCWZ010000004">
    <property type="protein sequence ID" value="KAK8868972.1"/>
    <property type="molecule type" value="Genomic_DNA"/>
</dbReference>
<dbReference type="Proteomes" id="UP001390339">
    <property type="component" value="Unassembled WGS sequence"/>
</dbReference>
<dbReference type="Gene3D" id="3.50.50.60">
    <property type="entry name" value="FAD/NAD(P)-binding domain"/>
    <property type="match status" value="1"/>
</dbReference>
<proteinExistence type="predicted"/>
<name>A0ABR2IW01_9PEZI</name>
<dbReference type="Gene3D" id="3.30.9.10">
    <property type="entry name" value="D-Amino Acid Oxidase, subunit A, domain 2"/>
    <property type="match status" value="1"/>
</dbReference>
<evidence type="ECO:0000313" key="2">
    <source>
        <dbReference type="EMBL" id="KAK8868972.1"/>
    </source>
</evidence>
<reference evidence="2 3" key="1">
    <citation type="journal article" date="2024" name="IMA Fungus">
        <title>Apiospora arundinis, a panoply of carbohydrate-active enzymes and secondary metabolites.</title>
        <authorList>
            <person name="Sorensen T."/>
            <person name="Petersen C."/>
            <person name="Muurmann A.T."/>
            <person name="Christiansen J.V."/>
            <person name="Brundto M.L."/>
            <person name="Overgaard C.K."/>
            <person name="Boysen A.T."/>
            <person name="Wollenberg R.D."/>
            <person name="Larsen T.O."/>
            <person name="Sorensen J.L."/>
            <person name="Nielsen K.L."/>
            <person name="Sondergaard T.E."/>
        </authorList>
    </citation>
    <scope>NUCLEOTIDE SEQUENCE [LARGE SCALE GENOMIC DNA]</scope>
    <source>
        <strain evidence="2 3">AAU 773</strain>
    </source>
</reference>
<dbReference type="PANTHER" id="PTHR13847:SF260">
    <property type="entry name" value="FAD DEPENDENT OXIDOREDUCTASE DOMAIN-CONTAINING PROTEIN"/>
    <property type="match status" value="1"/>
</dbReference>
<comment type="caution">
    <text evidence="2">The sequence shown here is derived from an EMBL/GenBank/DDBJ whole genome shotgun (WGS) entry which is preliminary data.</text>
</comment>
<dbReference type="SUPFAM" id="SSF51905">
    <property type="entry name" value="FAD/NAD(P)-binding domain"/>
    <property type="match status" value="1"/>
</dbReference>
<accession>A0ABR2IW01</accession>
<dbReference type="PANTHER" id="PTHR13847">
    <property type="entry name" value="SARCOSINE DEHYDROGENASE-RELATED"/>
    <property type="match status" value="1"/>
</dbReference>
<feature type="domain" description="FAD dependent oxidoreductase" evidence="1">
    <location>
        <begin position="68"/>
        <end position="457"/>
    </location>
</feature>
<dbReference type="Pfam" id="PF01266">
    <property type="entry name" value="DAO"/>
    <property type="match status" value="1"/>
</dbReference>
<dbReference type="InterPro" id="IPR006076">
    <property type="entry name" value="FAD-dep_OxRdtase"/>
</dbReference>
<evidence type="ECO:0000259" key="1">
    <source>
        <dbReference type="Pfam" id="PF01266"/>
    </source>
</evidence>
<organism evidence="2 3">
    <name type="scientific">Apiospora arundinis</name>
    <dbReference type="NCBI Taxonomy" id="335852"/>
    <lineage>
        <taxon>Eukaryota</taxon>
        <taxon>Fungi</taxon>
        <taxon>Dikarya</taxon>
        <taxon>Ascomycota</taxon>
        <taxon>Pezizomycotina</taxon>
        <taxon>Sordariomycetes</taxon>
        <taxon>Xylariomycetidae</taxon>
        <taxon>Amphisphaeriales</taxon>
        <taxon>Apiosporaceae</taxon>
        <taxon>Apiospora</taxon>
    </lineage>
</organism>
<keyword evidence="3" id="KW-1185">Reference proteome</keyword>
<dbReference type="InterPro" id="IPR036188">
    <property type="entry name" value="FAD/NAD-bd_sf"/>
</dbReference>